<feature type="repeat" description="PPR" evidence="2">
    <location>
        <begin position="305"/>
        <end position="339"/>
    </location>
</feature>
<dbReference type="AlphaFoldDB" id="A0A6P6XIK3"/>
<evidence type="ECO:0000313" key="4">
    <source>
        <dbReference type="RefSeq" id="XP_027125842.1"/>
    </source>
</evidence>
<feature type="repeat" description="PPR" evidence="2">
    <location>
        <begin position="270"/>
        <end position="304"/>
    </location>
</feature>
<dbReference type="RefSeq" id="XP_027125842.1">
    <property type="nucleotide sequence ID" value="XM_027270041.2"/>
</dbReference>
<sequence length="631" mass="73162">MKHQAKRLLSCLRVANSLHSTHLLRTRSRHTQVTGFPHHSSPFFPTKIFYPVSSLHESHHRKLFFSTKSEPIFDELLSKDWAKGLEKELSSLNPRLTHETVLYILMKLGKEPEKASSFFKWAIEEKGFRPSTSIYSLMLRIYAKNHAMKEFWVVIKEMKEKGYYIDEETYASIYSDFRNSKLVNDATALKHFYERMIQENAMETVVQRVVEVVKNSDWSSELERELEDMRLSVSENFVLRVLKELRGKGLPLKALSFFKWVGESLGYEHTSVTYNGMLRILCKGEVVMEFWSMVKEMKDAGYEIDIDTYVKVMREFQKSMMVKDAVELYEHMMDSPFKPLEKECSLLLRAIAYARDPDLDLMLRVVKKYEDAGYCLLKNDYDGIHRCLTSVGKFDEAEKIIETMRNAGYEPDNITYSQLIFGLCKAKRLEEACEVLDVMEAQGCTPDIKTWTILIKGFCVVNEVDKALLWLGKMVEKGIDADADLLDVLVYGFLIEKRVVGAYQLVVEMIDKAHVRPWQATFKDLIEKLLGERRLEEALNLLYLMKKQNYPPYPEPIIQYVSKFGSVDDAWECLTAISNKQYPSVSAYQRVFQSFFNEGRHSEAKVLLFKCPHHIRKHSAISSLFGSSESG</sequence>
<dbReference type="PROSITE" id="PS51375">
    <property type="entry name" value="PPR"/>
    <property type="match status" value="5"/>
</dbReference>
<accession>A0A6P6XIK3</accession>
<dbReference type="Proteomes" id="UP001652660">
    <property type="component" value="Chromosome 4e"/>
</dbReference>
<name>A0A6P6XIK3_COFAR</name>
<dbReference type="Pfam" id="PF01535">
    <property type="entry name" value="PPR"/>
    <property type="match status" value="3"/>
</dbReference>
<feature type="repeat" description="PPR" evidence="2">
    <location>
        <begin position="131"/>
        <end position="165"/>
    </location>
</feature>
<dbReference type="PANTHER" id="PTHR47003">
    <property type="entry name" value="OS01G0970900 PROTEIN"/>
    <property type="match status" value="1"/>
</dbReference>
<reference evidence="4" key="2">
    <citation type="submission" date="2025-08" db="UniProtKB">
        <authorList>
            <consortium name="RefSeq"/>
        </authorList>
    </citation>
    <scope>IDENTIFICATION</scope>
    <source>
        <tissue evidence="4">Leaves</tissue>
    </source>
</reference>
<gene>
    <name evidence="4" type="primary">LOC113742244</name>
</gene>
<dbReference type="Pfam" id="PF13041">
    <property type="entry name" value="PPR_2"/>
    <property type="match status" value="1"/>
</dbReference>
<dbReference type="GeneID" id="113742244"/>
<proteinExistence type="predicted"/>
<dbReference type="InterPro" id="IPR011990">
    <property type="entry name" value="TPR-like_helical_dom_sf"/>
</dbReference>
<keyword evidence="3" id="KW-1185">Reference proteome</keyword>
<evidence type="ECO:0000256" key="2">
    <source>
        <dbReference type="PROSITE-ProRule" id="PRU00708"/>
    </source>
</evidence>
<dbReference type="Gene3D" id="1.25.40.10">
    <property type="entry name" value="Tetratricopeptide repeat domain"/>
    <property type="match status" value="3"/>
</dbReference>
<dbReference type="InterPro" id="IPR002885">
    <property type="entry name" value="PPR_rpt"/>
</dbReference>
<reference evidence="3" key="1">
    <citation type="journal article" date="2025" name="Foods">
        <title>Unveiling the Microbial Signatures of Arabica Coffee Cherries: Insights into Ripeness Specific Diversity, Functional Traits, and Implications for Quality and Safety.</title>
        <authorList>
            <consortium name="RefSeq"/>
            <person name="Tenea G.N."/>
            <person name="Cifuentes V."/>
            <person name="Reyes P."/>
            <person name="Cevallos-Vallejos M."/>
        </authorList>
    </citation>
    <scope>NUCLEOTIDE SEQUENCE [LARGE SCALE GENOMIC DNA]</scope>
</reference>
<dbReference type="InterPro" id="IPR044578">
    <property type="entry name" value="BIR6-like"/>
</dbReference>
<dbReference type="OrthoDB" id="185373at2759"/>
<feature type="repeat" description="PPR" evidence="2">
    <location>
        <begin position="412"/>
        <end position="446"/>
    </location>
</feature>
<keyword evidence="1" id="KW-0677">Repeat</keyword>
<dbReference type="PANTHER" id="PTHR47003:SF2">
    <property type="entry name" value="OS01G0970900 PROTEIN"/>
    <property type="match status" value="1"/>
</dbReference>
<organism evidence="3 4">
    <name type="scientific">Coffea arabica</name>
    <name type="common">Arabian coffee</name>
    <dbReference type="NCBI Taxonomy" id="13443"/>
    <lineage>
        <taxon>Eukaryota</taxon>
        <taxon>Viridiplantae</taxon>
        <taxon>Streptophyta</taxon>
        <taxon>Embryophyta</taxon>
        <taxon>Tracheophyta</taxon>
        <taxon>Spermatophyta</taxon>
        <taxon>Magnoliopsida</taxon>
        <taxon>eudicotyledons</taxon>
        <taxon>Gunneridae</taxon>
        <taxon>Pentapetalae</taxon>
        <taxon>asterids</taxon>
        <taxon>lamiids</taxon>
        <taxon>Gentianales</taxon>
        <taxon>Rubiaceae</taxon>
        <taxon>Ixoroideae</taxon>
        <taxon>Gardenieae complex</taxon>
        <taxon>Bertiereae - Coffeeae clade</taxon>
        <taxon>Coffeeae</taxon>
        <taxon>Coffea</taxon>
    </lineage>
</organism>
<evidence type="ECO:0000313" key="3">
    <source>
        <dbReference type="Proteomes" id="UP001652660"/>
    </source>
</evidence>
<feature type="repeat" description="PPR" evidence="2">
    <location>
        <begin position="447"/>
        <end position="481"/>
    </location>
</feature>
<protein>
    <submittedName>
        <fullName evidence="4">Pentatricopeptide repeat-containing protein At3g48250, chloroplastic-like</fullName>
    </submittedName>
</protein>
<dbReference type="GO" id="GO:0008380">
    <property type="term" value="P:RNA splicing"/>
    <property type="evidence" value="ECO:0007669"/>
    <property type="project" value="InterPro"/>
</dbReference>
<evidence type="ECO:0000256" key="1">
    <source>
        <dbReference type="ARBA" id="ARBA00022737"/>
    </source>
</evidence>
<dbReference type="NCBIfam" id="TIGR00756">
    <property type="entry name" value="PPR"/>
    <property type="match status" value="3"/>
</dbReference>